<comment type="caution">
    <text evidence="10">Lacks conserved residue(s) required for the propagation of feature annotation.</text>
</comment>
<accession>A0ABR4A586</accession>
<keyword evidence="5 10" id="KW-0001">2Fe-2S</keyword>
<evidence type="ECO:0000256" key="1">
    <source>
        <dbReference type="ARBA" id="ARBA00001966"/>
    </source>
</evidence>
<feature type="region of interest" description="Fe-S binding site B" evidence="10">
    <location>
        <begin position="303"/>
        <end position="317"/>
    </location>
</feature>
<feature type="binding site" evidence="10">
    <location>
        <position position="260"/>
    </location>
    <ligand>
        <name>[2Fe-2S] cluster</name>
        <dbReference type="ChEBI" id="CHEBI:190135"/>
    </ligand>
</feature>
<dbReference type="HAMAP" id="MF_03115">
    <property type="entry name" value="Anamorsin"/>
    <property type="match status" value="1"/>
</dbReference>
<proteinExistence type="inferred from homology"/>
<feature type="binding site" evidence="10">
    <location>
        <position position="306"/>
    </location>
    <ligand>
        <name>[4Fe-4S] cluster</name>
        <dbReference type="ChEBI" id="CHEBI:49883"/>
    </ligand>
</feature>
<keyword evidence="7 10" id="KW-0408">Iron</keyword>
<evidence type="ECO:0000313" key="14">
    <source>
        <dbReference type="EMBL" id="KAL2041067.1"/>
    </source>
</evidence>
<comment type="similarity">
    <text evidence="2 10">Belongs to the anamorsin family.</text>
</comment>
<organism evidence="14 15">
    <name type="scientific">Stereocaulon virgatum</name>
    <dbReference type="NCBI Taxonomy" id="373712"/>
    <lineage>
        <taxon>Eukaryota</taxon>
        <taxon>Fungi</taxon>
        <taxon>Dikarya</taxon>
        <taxon>Ascomycota</taxon>
        <taxon>Pezizomycotina</taxon>
        <taxon>Lecanoromycetes</taxon>
        <taxon>OSLEUM clade</taxon>
        <taxon>Lecanoromycetidae</taxon>
        <taxon>Lecanorales</taxon>
        <taxon>Lecanorineae</taxon>
        <taxon>Stereocaulaceae</taxon>
        <taxon>Stereocaulon</taxon>
    </lineage>
</organism>
<comment type="domain">
    <text evidence="10">The N-terminal domain has structural similarity with S-adenosyl-L-methionine-dependent methyltransferases, but does not bind S-adenosyl-L-methionine. It is required for correct assembly of the 2 Fe-S clusters.</text>
</comment>
<comment type="cofactor">
    <cofactor evidence="1 10">
        <name>[4Fe-4S] cluster</name>
        <dbReference type="ChEBI" id="CHEBI:49883"/>
    </cofactor>
</comment>
<evidence type="ECO:0008006" key="16">
    <source>
        <dbReference type="Google" id="ProtNLM"/>
    </source>
</evidence>
<comment type="cofactor">
    <cofactor evidence="10">
        <name>[2Fe-2S] cluster</name>
        <dbReference type="ChEBI" id="CHEBI:190135"/>
    </cofactor>
</comment>
<feature type="binding site" evidence="10">
    <location>
        <position position="244"/>
    </location>
    <ligand>
        <name>[2Fe-2S] cluster</name>
        <dbReference type="ChEBI" id="CHEBI:190135"/>
    </ligand>
</feature>
<evidence type="ECO:0000256" key="8">
    <source>
        <dbReference type="ARBA" id="ARBA00023014"/>
    </source>
</evidence>
<feature type="region of interest" description="Disordered" evidence="11">
    <location>
        <begin position="15"/>
        <end position="39"/>
    </location>
</feature>
<dbReference type="PANTHER" id="PTHR13273">
    <property type="entry name" value="ANAMORSIN"/>
    <property type="match status" value="1"/>
</dbReference>
<gene>
    <name evidence="14" type="ORF">N7G274_006011</name>
</gene>
<feature type="binding site" evidence="10">
    <location>
        <position position="258"/>
    </location>
    <ligand>
        <name>[2Fe-2S] cluster</name>
        <dbReference type="ChEBI" id="CHEBI:190135"/>
    </ligand>
</feature>
<keyword evidence="8 10" id="KW-0411">Iron-sulfur</keyword>
<evidence type="ECO:0000256" key="3">
    <source>
        <dbReference type="ARBA" id="ARBA00022485"/>
    </source>
</evidence>
<dbReference type="Gene3D" id="3.40.50.11000">
    <property type="entry name" value="Fe-S cluster assembly protein Dre2, N-terminal domain"/>
    <property type="match status" value="1"/>
</dbReference>
<evidence type="ECO:0000256" key="6">
    <source>
        <dbReference type="ARBA" id="ARBA00022723"/>
    </source>
</evidence>
<feature type="compositionally biased region" description="Low complexity" evidence="11">
    <location>
        <begin position="24"/>
        <end position="39"/>
    </location>
</feature>
<evidence type="ECO:0000256" key="7">
    <source>
        <dbReference type="ARBA" id="ARBA00023004"/>
    </source>
</evidence>
<name>A0ABR4A586_9LECA</name>
<comment type="subcellular location">
    <subcellularLocation>
        <location evidence="10">Cytoplasm</location>
    </subcellularLocation>
    <subcellularLocation>
        <location evidence="10">Mitochondrion intermembrane space</location>
    </subcellularLocation>
</comment>
<sequence>MAPAVMLENTTDFAPVPAKKAGTESTPRTLLLSPPSLSSHPERLDNVLAAHDRNATDIQMLDRLALSLVSLPSTTYDFVLILTDADNTRAESKRLLSGDLLSQIVKSLKPGGSIQSQDGMFAVENVDERRDAILAGLIVEGKDVLKPDHEATQSVPLRLGKKKSEGGAAAVASALGTGAVSLNLNGKRKNGPPDSTMQKGVGYVDFGDDFDEPAMDDEDDELIDEDTLLDEEDLKRPIIQPPECRPKTGKRRRACKDCTCGLAQKLEAEDKAKRSTADQNLAKLKSDELAEVDFTVQGKVGSCGNCALGDAFRCDGCPYIGLPAFKPGEEVRLINDEVQL</sequence>
<dbReference type="Pfam" id="PF05093">
    <property type="entry name" value="CIAPIN1"/>
    <property type="match status" value="1"/>
</dbReference>
<comment type="domain">
    <text evidence="10">The C-terminal domain binds 2 Fe-S clusters but is otherwise mostly in an intrinsically disordered conformation.</text>
</comment>
<dbReference type="Proteomes" id="UP001590950">
    <property type="component" value="Unassembled WGS sequence"/>
</dbReference>
<feature type="domain" description="Fe-S cluster assembly protein Dre2 N-terminal" evidence="13">
    <location>
        <begin position="28"/>
        <end position="158"/>
    </location>
</feature>
<keyword evidence="6 10" id="KW-0479">Metal-binding</keyword>
<comment type="domain">
    <text evidence="10">The twin Cx2C motifs are involved in the recognition by the mitochondrial MIA40-ERV1 disulfide relay system. The formation of 2 disulfide bonds in the Cx2C motifs through dithiol/disulfide exchange reactions effectively traps the protein in the mitochondrial intermembrane space.</text>
</comment>
<feature type="binding site" evidence="10">
    <location>
        <position position="303"/>
    </location>
    <ligand>
        <name>[4Fe-4S] cluster</name>
        <dbReference type="ChEBI" id="CHEBI:49883"/>
    </ligand>
</feature>
<feature type="binding site" evidence="10">
    <location>
        <position position="255"/>
    </location>
    <ligand>
        <name>[2Fe-2S] cluster</name>
        <dbReference type="ChEBI" id="CHEBI:190135"/>
    </ligand>
</feature>
<feature type="binding site" evidence="10">
    <location>
        <position position="314"/>
    </location>
    <ligand>
        <name>[4Fe-4S] cluster</name>
        <dbReference type="ChEBI" id="CHEBI:49883"/>
    </ligand>
</feature>
<keyword evidence="3 10" id="KW-0004">4Fe-4S</keyword>
<evidence type="ECO:0000256" key="5">
    <source>
        <dbReference type="ARBA" id="ARBA00022714"/>
    </source>
</evidence>
<evidence type="ECO:0000256" key="2">
    <source>
        <dbReference type="ARBA" id="ARBA00008169"/>
    </source>
</evidence>
<evidence type="ECO:0000256" key="4">
    <source>
        <dbReference type="ARBA" id="ARBA00022490"/>
    </source>
</evidence>
<comment type="caution">
    <text evidence="14">The sequence shown here is derived from an EMBL/GenBank/DDBJ whole genome shotgun (WGS) entry which is preliminary data.</text>
</comment>
<feature type="region of interest" description="Fe-S binding site A" evidence="10">
    <location>
        <begin position="244"/>
        <end position="260"/>
    </location>
</feature>
<dbReference type="InterPro" id="IPR007785">
    <property type="entry name" value="Anamorsin"/>
</dbReference>
<keyword evidence="15" id="KW-1185">Reference proteome</keyword>
<evidence type="ECO:0000256" key="11">
    <source>
        <dbReference type="SAM" id="MobiDB-lite"/>
    </source>
</evidence>
<protein>
    <recommendedName>
        <fullName evidence="16">Anamorsin homolog</fullName>
    </recommendedName>
</protein>
<feature type="domain" description="Anamorsin C-terminal" evidence="12">
    <location>
        <begin position="239"/>
        <end position="333"/>
    </location>
</feature>
<dbReference type="InterPro" id="IPR031838">
    <property type="entry name" value="Dre2_N"/>
</dbReference>
<keyword evidence="4 10" id="KW-0963">Cytoplasm</keyword>
<keyword evidence="9 10" id="KW-0496">Mitochondrion</keyword>
<feature type="short sequence motif" description="Cx2C motif 2" evidence="10">
    <location>
        <begin position="314"/>
        <end position="317"/>
    </location>
</feature>
<evidence type="ECO:0000256" key="9">
    <source>
        <dbReference type="ARBA" id="ARBA00023128"/>
    </source>
</evidence>
<evidence type="ECO:0000256" key="10">
    <source>
        <dbReference type="HAMAP-Rule" id="MF_03115"/>
    </source>
</evidence>
<evidence type="ECO:0000259" key="13">
    <source>
        <dbReference type="Pfam" id="PF16803"/>
    </source>
</evidence>
<dbReference type="InterPro" id="IPR046408">
    <property type="entry name" value="CIAPIN1"/>
</dbReference>
<reference evidence="14 15" key="1">
    <citation type="submission" date="2024-09" db="EMBL/GenBank/DDBJ databases">
        <title>Rethinking Asexuality: The Enigmatic Case of Functional Sexual Genes in Lepraria (Stereocaulaceae).</title>
        <authorList>
            <person name="Doellman M."/>
            <person name="Sun Y."/>
            <person name="Barcenas-Pena A."/>
            <person name="Lumbsch H.T."/>
            <person name="Grewe F."/>
        </authorList>
    </citation>
    <scope>NUCLEOTIDE SEQUENCE [LARGE SCALE GENOMIC DNA]</scope>
    <source>
        <strain evidence="14 15">Mercado 3170</strain>
    </source>
</reference>
<dbReference type="PANTHER" id="PTHR13273:SF14">
    <property type="entry name" value="ANAMORSIN"/>
    <property type="match status" value="1"/>
</dbReference>
<dbReference type="Pfam" id="PF16803">
    <property type="entry name" value="DRE2_N"/>
    <property type="match status" value="1"/>
</dbReference>
<evidence type="ECO:0000259" key="12">
    <source>
        <dbReference type="Pfam" id="PF05093"/>
    </source>
</evidence>
<feature type="binding site" evidence="10">
    <location>
        <position position="317"/>
    </location>
    <ligand>
        <name>[4Fe-4S] cluster</name>
        <dbReference type="ChEBI" id="CHEBI:49883"/>
    </ligand>
</feature>
<evidence type="ECO:0000313" key="15">
    <source>
        <dbReference type="Proteomes" id="UP001590950"/>
    </source>
</evidence>
<dbReference type="EMBL" id="JBEFKJ010000018">
    <property type="protein sequence ID" value="KAL2041067.1"/>
    <property type="molecule type" value="Genomic_DNA"/>
</dbReference>
<feature type="short sequence motif" description="Cx2C motif 1" evidence="10">
    <location>
        <begin position="303"/>
        <end position="306"/>
    </location>
</feature>